<reference evidence="1 2" key="1">
    <citation type="submission" date="2016-10" db="EMBL/GenBank/DDBJ databases">
        <authorList>
            <person name="Cai Z."/>
        </authorList>
    </citation>
    <scope>NUCLEOTIDE SEQUENCE [LARGE SCALE GENOMIC DNA]</scope>
    <source>
        <strain evidence="1 2">CGMCC 1.10826</strain>
    </source>
</reference>
<sequence length="45" mass="4995">MFYFETRVPRGGGYYTATVESFTTDAVAESDAEDGEILLDLNDDL</sequence>
<dbReference type="RefSeq" id="WP_181424574.1">
    <property type="nucleotide sequence ID" value="NZ_QKLZ01000004.1"/>
</dbReference>
<dbReference type="Proteomes" id="UP000250222">
    <property type="component" value="Unassembled WGS sequence"/>
</dbReference>
<proteinExistence type="predicted"/>
<dbReference type="AlphaFoldDB" id="A0A2Y9A8W4"/>
<organism evidence="1 2">
    <name type="scientific">Georgenia satyanarayanai</name>
    <dbReference type="NCBI Taxonomy" id="860221"/>
    <lineage>
        <taxon>Bacteria</taxon>
        <taxon>Bacillati</taxon>
        <taxon>Actinomycetota</taxon>
        <taxon>Actinomycetes</taxon>
        <taxon>Micrococcales</taxon>
        <taxon>Bogoriellaceae</taxon>
        <taxon>Georgenia</taxon>
    </lineage>
</organism>
<dbReference type="EMBL" id="UETB01000004">
    <property type="protein sequence ID" value="SSA40645.1"/>
    <property type="molecule type" value="Genomic_DNA"/>
</dbReference>
<name>A0A2Y9A8W4_9MICO</name>
<accession>A0A2Y9A8W4</accession>
<evidence type="ECO:0000313" key="1">
    <source>
        <dbReference type="EMBL" id="SSA40645.1"/>
    </source>
</evidence>
<keyword evidence="2" id="KW-1185">Reference proteome</keyword>
<evidence type="ECO:0000313" key="2">
    <source>
        <dbReference type="Proteomes" id="UP000250222"/>
    </source>
</evidence>
<gene>
    <name evidence="1" type="ORF">SAMN05216184_104215</name>
</gene>
<protein>
    <submittedName>
        <fullName evidence="1">Uncharacterized protein</fullName>
    </submittedName>
</protein>